<keyword evidence="1" id="KW-0472">Membrane</keyword>
<dbReference type="Proteomes" id="UP000199220">
    <property type="component" value="Unassembled WGS sequence"/>
</dbReference>
<keyword evidence="3" id="KW-1185">Reference proteome</keyword>
<feature type="transmembrane region" description="Helical" evidence="1">
    <location>
        <begin position="51"/>
        <end position="72"/>
    </location>
</feature>
<name>A0A1H5NED6_9MICO</name>
<organism evidence="2 3">
    <name type="scientific">Ruania alba</name>
    <dbReference type="NCBI Taxonomy" id="648782"/>
    <lineage>
        <taxon>Bacteria</taxon>
        <taxon>Bacillati</taxon>
        <taxon>Actinomycetota</taxon>
        <taxon>Actinomycetes</taxon>
        <taxon>Micrococcales</taxon>
        <taxon>Ruaniaceae</taxon>
        <taxon>Ruania</taxon>
    </lineage>
</organism>
<keyword evidence="1" id="KW-1133">Transmembrane helix</keyword>
<protein>
    <recommendedName>
        <fullName evidence="4">ATP synthase protein I</fullName>
    </recommendedName>
</protein>
<evidence type="ECO:0000313" key="3">
    <source>
        <dbReference type="Proteomes" id="UP000199220"/>
    </source>
</evidence>
<dbReference type="AlphaFoldDB" id="A0A1H5NED6"/>
<dbReference type="RefSeq" id="WP_089775410.1">
    <property type="nucleotide sequence ID" value="NZ_FNTX01000002.1"/>
</dbReference>
<accession>A0A1H5NED6</accession>
<dbReference type="STRING" id="648782.SAMN04488554_4243"/>
<dbReference type="EMBL" id="FNTX01000002">
    <property type="protein sequence ID" value="SEE99830.1"/>
    <property type="molecule type" value="Genomic_DNA"/>
</dbReference>
<reference evidence="3" key="1">
    <citation type="submission" date="2016-10" db="EMBL/GenBank/DDBJ databases">
        <authorList>
            <person name="Varghese N."/>
            <person name="Submissions S."/>
        </authorList>
    </citation>
    <scope>NUCLEOTIDE SEQUENCE [LARGE SCALE GENOMIC DNA]</scope>
    <source>
        <strain evidence="3">DSM 21368</strain>
    </source>
</reference>
<feature type="transmembrane region" description="Helical" evidence="1">
    <location>
        <begin position="84"/>
        <end position="103"/>
    </location>
</feature>
<evidence type="ECO:0000256" key="1">
    <source>
        <dbReference type="SAM" id="Phobius"/>
    </source>
</evidence>
<keyword evidence="1" id="KW-0812">Transmembrane</keyword>
<evidence type="ECO:0008006" key="4">
    <source>
        <dbReference type="Google" id="ProtNLM"/>
    </source>
</evidence>
<dbReference type="OrthoDB" id="5148809at2"/>
<proteinExistence type="predicted"/>
<sequence>MPENSSSPHVPTDSVLGMLRLVIRRFALVGLAVTVVVCLLGVLVAGMPGLWGALIASAVGLVFMGVTVVSMYVMAGRGPEMFQIVLLGGWLVKIVLLVLLLNWLSDMTFYHRTMFIVAIVAIVVAGLTVETLTVMKSRIPYVQPSKGEDQGS</sequence>
<evidence type="ECO:0000313" key="2">
    <source>
        <dbReference type="EMBL" id="SEE99830.1"/>
    </source>
</evidence>
<gene>
    <name evidence="2" type="ORF">SAMN04488554_4243</name>
</gene>
<feature type="transmembrane region" description="Helical" evidence="1">
    <location>
        <begin position="109"/>
        <end position="129"/>
    </location>
</feature>
<feature type="transmembrane region" description="Helical" evidence="1">
    <location>
        <begin position="26"/>
        <end position="45"/>
    </location>
</feature>